<evidence type="ECO:0000256" key="1">
    <source>
        <dbReference type="SAM" id="MobiDB-lite"/>
    </source>
</evidence>
<dbReference type="Proteomes" id="UP000523955">
    <property type="component" value="Unassembled WGS sequence"/>
</dbReference>
<dbReference type="RefSeq" id="WP_185253418.1">
    <property type="nucleotide sequence ID" value="NZ_JACKXE010000001.1"/>
</dbReference>
<evidence type="ECO:0000313" key="2">
    <source>
        <dbReference type="EMBL" id="MBB6628349.1"/>
    </source>
</evidence>
<evidence type="ECO:0000313" key="3">
    <source>
        <dbReference type="Proteomes" id="UP000523955"/>
    </source>
</evidence>
<gene>
    <name evidence="2" type="ORF">H5V45_13565</name>
</gene>
<sequence>MAAHRWDPVCPTPRGLVRPVPLDPAGEDGPTKRQASGPHWRRTSQGLYVPASVSDQLPEQRILEQSVRLPRGGAVTGWAACRLWGGSFFDGLGRDGTTRLPVPLALGAGNIRGDRQVRLVREPLTSEEVMRRYGIPCCAVERAVFDAVRLAPDDREAVVVLDMAAAAVLTSVTRMRVYVGAHPRRRRIARARLALALASEHSRSPNETRLRLVWVLDAGLPADVLVNCPVHDKWGRLLGIADLLDPVAGLAVEFDGADHRGAGRHTRDVAKDEAFRDSGLEVARVTGLDLADRPHVVRRLLAAHARATSRPRGTWEARPPASTLDTLLDERDGRDRVHQELNAL</sequence>
<keyword evidence="3" id="KW-1185">Reference proteome</keyword>
<organism evidence="2 3">
    <name type="scientific">Nocardioides luti</name>
    <dbReference type="NCBI Taxonomy" id="2761101"/>
    <lineage>
        <taxon>Bacteria</taxon>
        <taxon>Bacillati</taxon>
        <taxon>Actinomycetota</taxon>
        <taxon>Actinomycetes</taxon>
        <taxon>Propionibacteriales</taxon>
        <taxon>Nocardioidaceae</taxon>
        <taxon>Nocardioides</taxon>
    </lineage>
</organism>
<evidence type="ECO:0008006" key="4">
    <source>
        <dbReference type="Google" id="ProtNLM"/>
    </source>
</evidence>
<accession>A0A7X0VB11</accession>
<feature type="region of interest" description="Disordered" evidence="1">
    <location>
        <begin position="1"/>
        <end position="41"/>
    </location>
</feature>
<name>A0A7X0VB11_9ACTN</name>
<proteinExistence type="predicted"/>
<dbReference type="EMBL" id="JACKXE010000001">
    <property type="protein sequence ID" value="MBB6628349.1"/>
    <property type="molecule type" value="Genomic_DNA"/>
</dbReference>
<dbReference type="AlphaFoldDB" id="A0A7X0VB11"/>
<reference evidence="2 3" key="1">
    <citation type="submission" date="2020-08" db="EMBL/GenBank/DDBJ databases">
        <authorList>
            <person name="Seo M.-J."/>
        </authorList>
    </citation>
    <scope>NUCLEOTIDE SEQUENCE [LARGE SCALE GENOMIC DNA]</scope>
    <source>
        <strain evidence="2 3">KIGAM211</strain>
    </source>
</reference>
<protein>
    <recommendedName>
        <fullName evidence="4">DUF559 domain-containing protein</fullName>
    </recommendedName>
</protein>
<comment type="caution">
    <text evidence="2">The sequence shown here is derived from an EMBL/GenBank/DDBJ whole genome shotgun (WGS) entry which is preliminary data.</text>
</comment>